<proteinExistence type="predicted"/>
<protein>
    <submittedName>
        <fullName evidence="1">HAD family hydrolase</fullName>
    </submittedName>
</protein>
<gene>
    <name evidence="1" type="ORF">K0T92_08130</name>
</gene>
<dbReference type="SFLD" id="SFLDS00003">
    <property type="entry name" value="Haloacid_Dehalogenase"/>
    <property type="match status" value="1"/>
</dbReference>
<dbReference type="Gene3D" id="1.10.150.730">
    <property type="match status" value="1"/>
</dbReference>
<dbReference type="PANTHER" id="PTHR43434">
    <property type="entry name" value="PHOSPHOGLYCOLATE PHOSPHATASE"/>
    <property type="match status" value="1"/>
</dbReference>
<dbReference type="SUPFAM" id="SSF56784">
    <property type="entry name" value="HAD-like"/>
    <property type="match status" value="1"/>
</dbReference>
<reference evidence="1 2" key="1">
    <citation type="submission" date="2021-07" db="EMBL/GenBank/DDBJ databases">
        <title>Paenibacillus radiodurans sp. nov., isolated from the southeastern edge of Tengger Desert.</title>
        <authorList>
            <person name="Zhang G."/>
        </authorList>
    </citation>
    <scope>NUCLEOTIDE SEQUENCE [LARGE SCALE GENOMIC DNA]</scope>
    <source>
        <strain evidence="1 2">DT7-4</strain>
    </source>
</reference>
<sequence>MGKASRYAGIIFDMDNTLLRSSIDFLAMKTEIFHFLAGSKLIPETVSLSQHTSSTLIAAAAENGMSEAQLQQVWAIAAKHEVAGMEGAGLEQGAAQLLDHLKGSHELVVVTNNAHSAAVKALGSTGIIDRFSFIVGREQMGTLKPAPAGFHYVLERLPYIPSHQWISIGDSWIDGKAAAGAGIAFISYRTSIEQMAQRGVAPIGAVDQLQQVIDYLYSKPS</sequence>
<comment type="caution">
    <text evidence="1">The sequence shown here is derived from an EMBL/GenBank/DDBJ whole genome shotgun (WGS) entry which is preliminary data.</text>
</comment>
<accession>A0ABS7D5G0</accession>
<dbReference type="InterPro" id="IPR050155">
    <property type="entry name" value="HAD-like_hydrolase_sf"/>
</dbReference>
<evidence type="ECO:0000313" key="2">
    <source>
        <dbReference type="Proteomes" id="UP000812277"/>
    </source>
</evidence>
<evidence type="ECO:0000313" key="1">
    <source>
        <dbReference type="EMBL" id="MBW7474711.1"/>
    </source>
</evidence>
<keyword evidence="2" id="KW-1185">Reference proteome</keyword>
<name>A0ABS7D5G0_9BACL</name>
<dbReference type="NCBIfam" id="TIGR01549">
    <property type="entry name" value="HAD-SF-IA-v1"/>
    <property type="match status" value="1"/>
</dbReference>
<dbReference type="InterPro" id="IPR006439">
    <property type="entry name" value="HAD-SF_hydro_IA"/>
</dbReference>
<dbReference type="SFLD" id="SFLDG01129">
    <property type="entry name" value="C1.5:_HAD__Beta-PGM__Phosphata"/>
    <property type="match status" value="1"/>
</dbReference>
<dbReference type="GO" id="GO:0016787">
    <property type="term" value="F:hydrolase activity"/>
    <property type="evidence" value="ECO:0007669"/>
    <property type="project" value="UniProtKB-KW"/>
</dbReference>
<dbReference type="InterPro" id="IPR023214">
    <property type="entry name" value="HAD_sf"/>
</dbReference>
<dbReference type="RefSeq" id="WP_219871957.1">
    <property type="nucleotide sequence ID" value="NZ_JAHZIJ010000004.1"/>
</dbReference>
<dbReference type="InterPro" id="IPR036412">
    <property type="entry name" value="HAD-like_sf"/>
</dbReference>
<organism evidence="1 2">
    <name type="scientific">Paenibacillus oenotherae</name>
    <dbReference type="NCBI Taxonomy" id="1435645"/>
    <lineage>
        <taxon>Bacteria</taxon>
        <taxon>Bacillati</taxon>
        <taxon>Bacillota</taxon>
        <taxon>Bacilli</taxon>
        <taxon>Bacillales</taxon>
        <taxon>Paenibacillaceae</taxon>
        <taxon>Paenibacillus</taxon>
    </lineage>
</organism>
<dbReference type="Gene3D" id="3.40.50.1000">
    <property type="entry name" value="HAD superfamily/HAD-like"/>
    <property type="match status" value="1"/>
</dbReference>
<dbReference type="Proteomes" id="UP000812277">
    <property type="component" value="Unassembled WGS sequence"/>
</dbReference>
<dbReference type="Pfam" id="PF13419">
    <property type="entry name" value="HAD_2"/>
    <property type="match status" value="1"/>
</dbReference>
<dbReference type="EMBL" id="JAHZIJ010000004">
    <property type="protein sequence ID" value="MBW7474711.1"/>
    <property type="molecule type" value="Genomic_DNA"/>
</dbReference>
<keyword evidence="1" id="KW-0378">Hydrolase</keyword>
<dbReference type="InterPro" id="IPR041492">
    <property type="entry name" value="HAD_2"/>
</dbReference>
<dbReference type="PANTHER" id="PTHR43434:SF1">
    <property type="entry name" value="PHOSPHOGLYCOLATE PHOSPHATASE"/>
    <property type="match status" value="1"/>
</dbReference>